<organism evidence="1">
    <name type="scientific">Rhizophora mucronata</name>
    <name type="common">Asiatic mangrove</name>
    <dbReference type="NCBI Taxonomy" id="61149"/>
    <lineage>
        <taxon>Eukaryota</taxon>
        <taxon>Viridiplantae</taxon>
        <taxon>Streptophyta</taxon>
        <taxon>Embryophyta</taxon>
        <taxon>Tracheophyta</taxon>
        <taxon>Spermatophyta</taxon>
        <taxon>Magnoliopsida</taxon>
        <taxon>eudicotyledons</taxon>
        <taxon>Gunneridae</taxon>
        <taxon>Pentapetalae</taxon>
        <taxon>rosids</taxon>
        <taxon>fabids</taxon>
        <taxon>Malpighiales</taxon>
        <taxon>Rhizophoraceae</taxon>
        <taxon>Rhizophora</taxon>
    </lineage>
</organism>
<dbReference type="EMBL" id="GGEC01007527">
    <property type="protein sequence ID" value="MBW88010.1"/>
    <property type="molecule type" value="Transcribed_RNA"/>
</dbReference>
<accession>A0A2P2J3J0</accession>
<name>A0A2P2J3J0_RHIMU</name>
<protein>
    <submittedName>
        <fullName evidence="1">Uncharacterized protein</fullName>
    </submittedName>
</protein>
<reference evidence="1" key="1">
    <citation type="submission" date="2018-02" db="EMBL/GenBank/DDBJ databases">
        <title>Rhizophora mucronata_Transcriptome.</title>
        <authorList>
            <person name="Meera S.P."/>
            <person name="Sreeshan A."/>
            <person name="Augustine A."/>
        </authorList>
    </citation>
    <scope>NUCLEOTIDE SEQUENCE</scope>
    <source>
        <tissue evidence="1">Leaf</tissue>
    </source>
</reference>
<sequence length="20" mass="2615">MLWHFIYHIEICFHRCSHIE</sequence>
<evidence type="ECO:0000313" key="1">
    <source>
        <dbReference type="EMBL" id="MBW88010.1"/>
    </source>
</evidence>
<dbReference type="AlphaFoldDB" id="A0A2P2J3J0"/>
<proteinExistence type="predicted"/>